<keyword evidence="5" id="KW-0408">Iron</keyword>
<evidence type="ECO:0008006" key="9">
    <source>
        <dbReference type="Google" id="ProtNLM"/>
    </source>
</evidence>
<protein>
    <recommendedName>
        <fullName evidence="9">Rubrerythrin family protein</fullName>
    </recommendedName>
</protein>
<dbReference type="SUPFAM" id="SSF57802">
    <property type="entry name" value="Rubredoxin-like"/>
    <property type="match status" value="1"/>
</dbReference>
<evidence type="ECO:0000259" key="7">
    <source>
        <dbReference type="PROSITE" id="PS50905"/>
    </source>
</evidence>
<feature type="domain" description="Rubredoxin-like" evidence="6">
    <location>
        <begin position="154"/>
        <end position="190"/>
    </location>
</feature>
<keyword evidence="2" id="KW-0813">Transport</keyword>
<dbReference type="SUPFAM" id="SSF47240">
    <property type="entry name" value="Ferritin-like"/>
    <property type="match status" value="1"/>
</dbReference>
<reference evidence="8" key="1">
    <citation type="journal article" date="2015" name="Nature">
        <title>Complex archaea that bridge the gap between prokaryotes and eukaryotes.</title>
        <authorList>
            <person name="Spang A."/>
            <person name="Saw J.H."/>
            <person name="Jorgensen S.L."/>
            <person name="Zaremba-Niedzwiedzka K."/>
            <person name="Martijn J."/>
            <person name="Lind A.E."/>
            <person name="van Eijk R."/>
            <person name="Schleper C."/>
            <person name="Guy L."/>
            <person name="Ettema T.J."/>
        </authorList>
    </citation>
    <scope>NUCLEOTIDE SEQUENCE</scope>
</reference>
<evidence type="ECO:0000256" key="4">
    <source>
        <dbReference type="ARBA" id="ARBA00022982"/>
    </source>
</evidence>
<dbReference type="GO" id="GO:0005506">
    <property type="term" value="F:iron ion binding"/>
    <property type="evidence" value="ECO:0007669"/>
    <property type="project" value="InterPro"/>
</dbReference>
<evidence type="ECO:0000259" key="6">
    <source>
        <dbReference type="PROSITE" id="PS50903"/>
    </source>
</evidence>
<keyword evidence="3" id="KW-0479">Metal-binding</keyword>
<sequence>MKETAKKLFAAYVGESQARNRYTFFSKIAKKEGYMLVSKIFEETADQEKTHGSWYYKMLQGFKKDENFDDFNVNEMYPTTYGNTIENLKSAVNGETMEYTKLYPDIANTAKKEGYPDIANRIMGIVRAEQHHAERYGKLLKLIDDDIFFKRGEKVVWICLECGYEVEMDELPDNWNCPSCSHPRAYFRKKCENF</sequence>
<dbReference type="PANTHER" id="PTHR43865">
    <property type="entry name" value="RUBRERYTHRIN-RELATED"/>
    <property type="match status" value="1"/>
</dbReference>
<organism evidence="8">
    <name type="scientific">marine sediment metagenome</name>
    <dbReference type="NCBI Taxonomy" id="412755"/>
    <lineage>
        <taxon>unclassified sequences</taxon>
        <taxon>metagenomes</taxon>
        <taxon>ecological metagenomes</taxon>
    </lineage>
</organism>
<comment type="cofactor">
    <cofactor evidence="1">
        <name>Fe(3+)</name>
        <dbReference type="ChEBI" id="CHEBI:29034"/>
    </cofactor>
</comment>
<dbReference type="CDD" id="cd01041">
    <property type="entry name" value="Rubrerythrin"/>
    <property type="match status" value="1"/>
</dbReference>
<dbReference type="NCBIfam" id="NF045767">
    <property type="entry name" value="RuberyRbr"/>
    <property type="match status" value="1"/>
</dbReference>
<evidence type="ECO:0000256" key="5">
    <source>
        <dbReference type="ARBA" id="ARBA00023004"/>
    </source>
</evidence>
<dbReference type="AlphaFoldDB" id="A0A0F9EB35"/>
<dbReference type="InterPro" id="IPR012347">
    <property type="entry name" value="Ferritin-like"/>
</dbReference>
<dbReference type="Gene3D" id="1.20.1260.10">
    <property type="match status" value="1"/>
</dbReference>
<dbReference type="InterPro" id="IPR052364">
    <property type="entry name" value="Rubrerythrin"/>
</dbReference>
<dbReference type="Gene3D" id="2.20.28.10">
    <property type="match status" value="1"/>
</dbReference>
<comment type="caution">
    <text evidence="8">The sequence shown here is derived from an EMBL/GenBank/DDBJ whole genome shotgun (WGS) entry which is preliminary data.</text>
</comment>
<feature type="domain" description="Ferritin-like diiron" evidence="7">
    <location>
        <begin position="1"/>
        <end position="147"/>
    </location>
</feature>
<dbReference type="GO" id="GO:0016491">
    <property type="term" value="F:oxidoreductase activity"/>
    <property type="evidence" value="ECO:0007669"/>
    <property type="project" value="InterPro"/>
</dbReference>
<name>A0A0F9EB35_9ZZZZ</name>
<dbReference type="EMBL" id="LAZR01035594">
    <property type="protein sequence ID" value="KKL27096.1"/>
    <property type="molecule type" value="Genomic_DNA"/>
</dbReference>
<proteinExistence type="predicted"/>
<dbReference type="Pfam" id="PF02915">
    <property type="entry name" value="Rubrerythrin"/>
    <property type="match status" value="1"/>
</dbReference>
<gene>
    <name evidence="8" type="ORF">LCGC14_2388580</name>
</gene>
<evidence type="ECO:0000256" key="1">
    <source>
        <dbReference type="ARBA" id="ARBA00001965"/>
    </source>
</evidence>
<accession>A0A0F9EB35</accession>
<dbReference type="InterPro" id="IPR009040">
    <property type="entry name" value="Ferritin-like_diiron"/>
</dbReference>
<dbReference type="Pfam" id="PF21349">
    <property type="entry name" value="RUBY_RBDX"/>
    <property type="match status" value="1"/>
</dbReference>
<evidence type="ECO:0000256" key="3">
    <source>
        <dbReference type="ARBA" id="ARBA00022723"/>
    </source>
</evidence>
<evidence type="ECO:0000256" key="2">
    <source>
        <dbReference type="ARBA" id="ARBA00022448"/>
    </source>
</evidence>
<dbReference type="InterPro" id="IPR048574">
    <property type="entry name" value="RUBY_RBDX"/>
</dbReference>
<dbReference type="PROSITE" id="PS50905">
    <property type="entry name" value="FERRITIN_LIKE"/>
    <property type="match status" value="1"/>
</dbReference>
<dbReference type="InterPro" id="IPR024934">
    <property type="entry name" value="Rubredoxin-like_dom"/>
</dbReference>
<dbReference type="InterPro" id="IPR003251">
    <property type="entry name" value="Rr_diiron-bd_dom"/>
</dbReference>
<dbReference type="PANTHER" id="PTHR43865:SF1">
    <property type="entry name" value="RUBRERYTHRIN-RELATED"/>
    <property type="match status" value="1"/>
</dbReference>
<dbReference type="InterPro" id="IPR009078">
    <property type="entry name" value="Ferritin-like_SF"/>
</dbReference>
<keyword evidence="4" id="KW-0249">Electron transport</keyword>
<dbReference type="PROSITE" id="PS50903">
    <property type="entry name" value="RUBREDOXIN_LIKE"/>
    <property type="match status" value="1"/>
</dbReference>
<evidence type="ECO:0000313" key="8">
    <source>
        <dbReference type="EMBL" id="KKL27096.1"/>
    </source>
</evidence>